<dbReference type="Gene3D" id="2.60.40.10">
    <property type="entry name" value="Immunoglobulins"/>
    <property type="match status" value="6"/>
</dbReference>
<dbReference type="Gene3D" id="2.60.120.200">
    <property type="match status" value="1"/>
</dbReference>
<dbReference type="InterPro" id="IPR032364">
    <property type="entry name" value="GramPos_pilinD1_N"/>
</dbReference>
<keyword evidence="6" id="KW-1133">Transmembrane helix</keyword>
<dbReference type="Gene3D" id="2.60.40.740">
    <property type="match status" value="1"/>
</dbReference>
<reference evidence="9" key="2">
    <citation type="submission" date="2024-02" db="EMBL/GenBank/DDBJ databases">
        <title>The Genome Sequence of Enterococcus diestrammenae JM9A.</title>
        <authorList>
            <person name="Earl A."/>
            <person name="Manson A."/>
            <person name="Gilmore M."/>
            <person name="Sanders J."/>
            <person name="Shea T."/>
            <person name="Howe W."/>
            <person name="Livny J."/>
            <person name="Cuomo C."/>
            <person name="Neafsey D."/>
            <person name="Birren B."/>
        </authorList>
    </citation>
    <scope>NUCLEOTIDE SEQUENCE</scope>
    <source>
        <strain evidence="9">JM9A</strain>
    </source>
</reference>
<dbReference type="PANTHER" id="PTHR36108:SF13">
    <property type="entry name" value="COLOSSIN-B-RELATED"/>
    <property type="match status" value="1"/>
</dbReference>
<evidence type="ECO:0000256" key="7">
    <source>
        <dbReference type="SAM" id="SignalP"/>
    </source>
</evidence>
<keyword evidence="3" id="KW-0964">Secreted</keyword>
<dbReference type="SUPFAM" id="SSF49478">
    <property type="entry name" value="Cna protein B-type domain"/>
    <property type="match status" value="2"/>
</dbReference>
<evidence type="ECO:0000259" key="8">
    <source>
        <dbReference type="PROSITE" id="PS50847"/>
    </source>
</evidence>
<organism evidence="9 10">
    <name type="scientific">Enterococcus diestrammenae</name>
    <dbReference type="NCBI Taxonomy" id="1155073"/>
    <lineage>
        <taxon>Bacteria</taxon>
        <taxon>Bacillati</taxon>
        <taxon>Bacillota</taxon>
        <taxon>Bacilli</taxon>
        <taxon>Lactobacillales</taxon>
        <taxon>Enterococcaceae</taxon>
        <taxon>Enterococcus</taxon>
    </lineage>
</organism>
<evidence type="ECO:0000256" key="4">
    <source>
        <dbReference type="ARBA" id="ARBA00022729"/>
    </source>
</evidence>
<feature type="domain" description="Gram-positive cocci surface proteins LPxTG" evidence="8">
    <location>
        <begin position="1378"/>
        <end position="1409"/>
    </location>
</feature>
<evidence type="ECO:0000256" key="2">
    <source>
        <dbReference type="ARBA" id="ARBA00022512"/>
    </source>
</evidence>
<dbReference type="NCBIfam" id="NF033902">
    <property type="entry name" value="iso_D2_wall_anc"/>
    <property type="match status" value="1"/>
</dbReference>
<dbReference type="Pfam" id="PF16555">
    <property type="entry name" value="GramPos_pilinD1"/>
    <property type="match status" value="1"/>
</dbReference>
<dbReference type="InterPro" id="IPR041033">
    <property type="entry name" value="SpaA_PFL_dom_1"/>
</dbReference>
<feature type="transmembrane region" description="Helical" evidence="6">
    <location>
        <begin position="935"/>
        <end position="955"/>
    </location>
</feature>
<dbReference type="Proteomes" id="UP001429357">
    <property type="component" value="Unassembled WGS sequence"/>
</dbReference>
<dbReference type="NCBIfam" id="TIGR04226">
    <property type="entry name" value="RrgB_K2N_iso_D2"/>
    <property type="match status" value="1"/>
</dbReference>
<feature type="transmembrane region" description="Helical" evidence="6">
    <location>
        <begin position="1384"/>
        <end position="1403"/>
    </location>
</feature>
<evidence type="ECO:0000256" key="6">
    <source>
        <dbReference type="SAM" id="Phobius"/>
    </source>
</evidence>
<accession>A0ABV0F249</accession>
<name>A0ABV0F249_9ENTE</name>
<dbReference type="InterPro" id="IPR019931">
    <property type="entry name" value="LPXTG_anchor"/>
</dbReference>
<keyword evidence="6" id="KW-0812">Transmembrane</keyword>
<dbReference type="Pfam" id="PF17802">
    <property type="entry name" value="SpaA"/>
    <property type="match status" value="4"/>
</dbReference>
<keyword evidence="4 7" id="KW-0732">Signal</keyword>
<evidence type="ECO:0000256" key="1">
    <source>
        <dbReference type="ARBA" id="ARBA00007257"/>
    </source>
</evidence>
<proteinExistence type="inferred from homology"/>
<evidence type="ECO:0000313" key="10">
    <source>
        <dbReference type="Proteomes" id="UP001429357"/>
    </source>
</evidence>
<keyword evidence="10" id="KW-1185">Reference proteome</keyword>
<dbReference type="RefSeq" id="WP_161870496.1">
    <property type="nucleotide sequence ID" value="NZ_MAEI02000001.1"/>
</dbReference>
<feature type="transmembrane region" description="Helical" evidence="6">
    <location>
        <begin position="962"/>
        <end position="983"/>
    </location>
</feature>
<feature type="chain" id="PRO_5047339484" description="Gram-positive cocci surface proteins LPxTG domain-containing protein" evidence="7">
    <location>
        <begin position="28"/>
        <end position="1409"/>
    </location>
</feature>
<dbReference type="PANTHER" id="PTHR36108">
    <property type="entry name" value="COLOSSIN-B-RELATED"/>
    <property type="match status" value="1"/>
</dbReference>
<dbReference type="InterPro" id="IPR026466">
    <property type="entry name" value="Fim_isopep_form_D2_dom"/>
</dbReference>
<sequence length="1409" mass="157055">MKLIRKLVTGLMILLVALGSSPLEVFAYDPLNQFPDQTQREWPTQNYNNVATTLPAPPAIADTVNMLDMFHYPELIYTGSVSDDHNQTAKLANNRSYVTETDSSVAVITRDARWQSGVMWSNQQNKIKLSEPFHMVAYVYLGERTQYNRNFSGLGGADGITFTMHNDLKQPSDIQADGKLASGSLENTGMNAYGALGNGLGVYGSNFSANVSSDTNNMVDFWRGVENGITLEFDTFYNNNNTTQHSDNDLTSIIHNEDHLNTQHGHIAINILNDFKNNRANQNWEPDKTTNKHKIKLSLGWNGEVSEKTNPYSWKISNWPTTNLADGLWHRLEVTWTPNIDTNTGNLNYKIYKQGHEGSRNISQSNDVTKDGTDVITYDVAIGSPEYSLQHVFGVDDLNTSVYWGFSGSTGGFLNNQAVQMLQLPVNYYTAELSKVDQDGKPVPGAHFQIEKKDENGNWIVQQFYNPETSGYVDTLETGSKDEEIGVYVGVFQSLGKIKLTQLTEGTYRWKEVAPPEGYQKNQEYYPSDTGFVVNYSESQKDNAFNSTATNKKLYQLELIKTDSDTQKPLNDVPFIISKTENDKQYYLKLNTDTDTTATDFKWTTTESEAKQFETGKSYFVRNGEFKERETDDGYIRIGYFESGADFTWKEVSVPAGYDSSGTLEGSFSTPVDNKYLYQATQTNSRLYQVSLEKKASDTNAALPGAVFSLEQQVDSKWEVVGDNKTTDKDGKITISNLTAGTYRWKEVTAPDGYQISQPYFPDQNGFVVAYDSDSNLAIDPSTNNYIFDPTPVTNAPRDFELTLEKLSSNFQKPLQGVEFKLYDSAGGTDFSTLTPKAKVTTDADGKIVLNKEQIQADKTYYLVESQTVDGFIQLKGYFTITISKVDGINVTYVKADTETDESPFEFTSTSSYAGTLKIYNKRKIILPTTGGNGILDYVGIGLTMTIVALLFFIARKRVFKWLIILMVATSGLAGLAGGTQVVSAQEQEQVQLEVNRLVYQPSDTQYKSGVPVAGAKLEVVDVTKSFYELVNRQKLSLKEAQEAVSKSNKIDGQSLAVATTDQSGLVRFTVSKTSQQRPAVYLIRELVTPVAVTKMENMVVVLPILDESGNEKSLISLFPKSHGIFTFDKTIDEKQSSYSFGEPIPYRLSTIIPQDMTNLSSYKIEDIYDQGLRFISESLEIFIDGEKQSDSIKAVSLSENQFRVVFDVAKLADFSGKKLEVTYQMVIKDEAAIAQDLVNTATLYPGDLTPLVDRENVQTGGFRFIKRAAEGKQNPLAKATFVIKNPTDDTVLTYKEGKYQFEKVATNASGVVRLTSDDDGYFEIRGLRYGSYLVSEIRAPTGYVLQDKPTAFTVGVSTYSQGPVLSIFNVKKPKIRLPQTGTVVTSTAFVGWLVMASSLVMIRRRKNN</sequence>
<evidence type="ECO:0000256" key="5">
    <source>
        <dbReference type="ARBA" id="ARBA00023088"/>
    </source>
</evidence>
<feature type="signal peptide" evidence="7">
    <location>
        <begin position="1"/>
        <end position="27"/>
    </location>
</feature>
<reference evidence="9" key="1">
    <citation type="submission" date="2016-06" db="EMBL/GenBank/DDBJ databases">
        <authorList>
            <person name="Van Tyne D."/>
        </authorList>
    </citation>
    <scope>NUCLEOTIDE SEQUENCE</scope>
    <source>
        <strain evidence="9">JM9A</strain>
    </source>
</reference>
<gene>
    <name evidence="9" type="ORF">BAU18_001728</name>
</gene>
<keyword evidence="2" id="KW-0134">Cell wall</keyword>
<evidence type="ECO:0000256" key="3">
    <source>
        <dbReference type="ARBA" id="ARBA00022525"/>
    </source>
</evidence>
<evidence type="ECO:0000313" key="9">
    <source>
        <dbReference type="EMBL" id="MEO1782135.1"/>
    </source>
</evidence>
<dbReference type="Pfam" id="PF00746">
    <property type="entry name" value="Gram_pos_anchor"/>
    <property type="match status" value="1"/>
</dbReference>
<comment type="caution">
    <text evidence="9">The sequence shown here is derived from an EMBL/GenBank/DDBJ whole genome shotgun (WGS) entry which is preliminary data.</text>
</comment>
<keyword evidence="5" id="KW-0572">Peptidoglycan-anchor</keyword>
<dbReference type="InterPro" id="IPR048052">
    <property type="entry name" value="FM1-like"/>
</dbReference>
<protein>
    <recommendedName>
        <fullName evidence="8">Gram-positive cocci surface proteins LPxTG domain-containing protein</fullName>
    </recommendedName>
</protein>
<dbReference type="PROSITE" id="PS50847">
    <property type="entry name" value="GRAM_POS_ANCHORING"/>
    <property type="match status" value="1"/>
</dbReference>
<keyword evidence="6" id="KW-0472">Membrane</keyword>
<dbReference type="EMBL" id="MAEI02000001">
    <property type="protein sequence ID" value="MEO1782135.1"/>
    <property type="molecule type" value="Genomic_DNA"/>
</dbReference>
<dbReference type="InterPro" id="IPR013783">
    <property type="entry name" value="Ig-like_fold"/>
</dbReference>
<comment type="similarity">
    <text evidence="1">Belongs to the serine-aspartate repeat-containing protein (SDr) family.</text>
</comment>